<accession>A0ABN8HME5</accession>
<dbReference type="Proteomes" id="UP000837857">
    <property type="component" value="Chromosome 1"/>
</dbReference>
<proteinExistence type="predicted"/>
<name>A0ABN8HME5_9NEOP</name>
<dbReference type="EMBL" id="OW152813">
    <property type="protein sequence ID" value="CAH2034210.1"/>
    <property type="molecule type" value="Genomic_DNA"/>
</dbReference>
<protein>
    <submittedName>
        <fullName evidence="1">Uncharacterized protein</fullName>
    </submittedName>
</protein>
<evidence type="ECO:0000313" key="2">
    <source>
        <dbReference type="Proteomes" id="UP000837857"/>
    </source>
</evidence>
<gene>
    <name evidence="1" type="ORF">IPOD504_LOCUS29</name>
</gene>
<reference evidence="1" key="1">
    <citation type="submission" date="2022-03" db="EMBL/GenBank/DDBJ databases">
        <authorList>
            <person name="Martin H S."/>
        </authorList>
    </citation>
    <scope>NUCLEOTIDE SEQUENCE</scope>
</reference>
<evidence type="ECO:0000313" key="1">
    <source>
        <dbReference type="EMBL" id="CAH2034210.1"/>
    </source>
</evidence>
<keyword evidence="2" id="KW-1185">Reference proteome</keyword>
<organism evidence="1 2">
    <name type="scientific">Iphiclides podalirius</name>
    <name type="common">scarce swallowtail</name>
    <dbReference type="NCBI Taxonomy" id="110791"/>
    <lineage>
        <taxon>Eukaryota</taxon>
        <taxon>Metazoa</taxon>
        <taxon>Ecdysozoa</taxon>
        <taxon>Arthropoda</taxon>
        <taxon>Hexapoda</taxon>
        <taxon>Insecta</taxon>
        <taxon>Pterygota</taxon>
        <taxon>Neoptera</taxon>
        <taxon>Endopterygota</taxon>
        <taxon>Lepidoptera</taxon>
        <taxon>Glossata</taxon>
        <taxon>Ditrysia</taxon>
        <taxon>Papilionoidea</taxon>
        <taxon>Papilionidae</taxon>
        <taxon>Papilioninae</taxon>
        <taxon>Iphiclides</taxon>
    </lineage>
</organism>
<feature type="non-terminal residue" evidence="1">
    <location>
        <position position="1"/>
    </location>
</feature>
<sequence length="61" mass="6578">MFSSFWTGKDEWAGFRVASSVPNGFGPAALYQIRVAAGGLSDAHVQQQLADRCGTRETEMA</sequence>